<dbReference type="VEuPathDB" id="FungiDB:FOXG_21528"/>
<dbReference type="GeneID" id="28962234"/>
<dbReference type="Proteomes" id="UP000009097">
    <property type="component" value="Chromosome 14"/>
</dbReference>
<protein>
    <submittedName>
        <fullName evidence="2">Uncharacterized protein</fullName>
    </submittedName>
</protein>
<dbReference type="KEGG" id="fox:FOXG_21528"/>
<evidence type="ECO:0000313" key="3">
    <source>
        <dbReference type="Proteomes" id="UP000009097"/>
    </source>
</evidence>
<evidence type="ECO:0000313" key="2">
    <source>
        <dbReference type="EMBL" id="KNB15913.1"/>
    </source>
</evidence>
<feature type="region of interest" description="Disordered" evidence="1">
    <location>
        <begin position="200"/>
        <end position="255"/>
    </location>
</feature>
<feature type="region of interest" description="Disordered" evidence="1">
    <location>
        <begin position="122"/>
        <end position="172"/>
    </location>
</feature>
<evidence type="ECO:0000256" key="1">
    <source>
        <dbReference type="SAM" id="MobiDB-lite"/>
    </source>
</evidence>
<dbReference type="AlphaFoldDB" id="A0A0J9VYM3"/>
<accession>A0A0J9VYM3</accession>
<proteinExistence type="predicted"/>
<organism evidence="2 3">
    <name type="scientific">Fusarium oxysporum f. sp. lycopersici (strain 4287 / CBS 123668 / FGSC 9935 / NRRL 34936)</name>
    <name type="common">Fusarium vascular wilt of tomato</name>
    <dbReference type="NCBI Taxonomy" id="426428"/>
    <lineage>
        <taxon>Eukaryota</taxon>
        <taxon>Fungi</taxon>
        <taxon>Dikarya</taxon>
        <taxon>Ascomycota</taxon>
        <taxon>Pezizomycotina</taxon>
        <taxon>Sordariomycetes</taxon>
        <taxon>Hypocreomycetidae</taxon>
        <taxon>Hypocreales</taxon>
        <taxon>Nectriaceae</taxon>
        <taxon>Fusarium</taxon>
        <taxon>Fusarium oxysporum species complex</taxon>
    </lineage>
</organism>
<feature type="region of interest" description="Disordered" evidence="1">
    <location>
        <begin position="1"/>
        <end position="50"/>
    </location>
</feature>
<feature type="compositionally biased region" description="Basic and acidic residues" evidence="1">
    <location>
        <begin position="1"/>
        <end position="13"/>
    </location>
</feature>
<reference evidence="2 3" key="1">
    <citation type="journal article" date="2010" name="Nature">
        <title>Comparative genomics reveals mobile pathogenicity chromosomes in Fusarium.</title>
        <authorList>
            <person name="Ma L.J."/>
            <person name="van der Does H.C."/>
            <person name="Borkovich K.A."/>
            <person name="Coleman J.J."/>
            <person name="Daboussi M.J."/>
            <person name="Di Pietro A."/>
            <person name="Dufresne M."/>
            <person name="Freitag M."/>
            <person name="Grabherr M."/>
            <person name="Henrissat B."/>
            <person name="Houterman P.M."/>
            <person name="Kang S."/>
            <person name="Shim W.B."/>
            <person name="Woloshuk C."/>
            <person name="Xie X."/>
            <person name="Xu J.R."/>
            <person name="Antoniw J."/>
            <person name="Baker S.E."/>
            <person name="Bluhm B.H."/>
            <person name="Breakspear A."/>
            <person name="Brown D.W."/>
            <person name="Butchko R.A."/>
            <person name="Chapman S."/>
            <person name="Coulson R."/>
            <person name="Coutinho P.M."/>
            <person name="Danchin E.G."/>
            <person name="Diener A."/>
            <person name="Gale L.R."/>
            <person name="Gardiner D.M."/>
            <person name="Goff S."/>
            <person name="Hammond-Kosack K.E."/>
            <person name="Hilburn K."/>
            <person name="Hua-Van A."/>
            <person name="Jonkers W."/>
            <person name="Kazan K."/>
            <person name="Kodira C.D."/>
            <person name="Koehrsen M."/>
            <person name="Kumar L."/>
            <person name="Lee Y.H."/>
            <person name="Li L."/>
            <person name="Manners J.M."/>
            <person name="Miranda-Saavedra D."/>
            <person name="Mukherjee M."/>
            <person name="Park G."/>
            <person name="Park J."/>
            <person name="Park S.Y."/>
            <person name="Proctor R.H."/>
            <person name="Regev A."/>
            <person name="Ruiz-Roldan M.C."/>
            <person name="Sain D."/>
            <person name="Sakthikumar S."/>
            <person name="Sykes S."/>
            <person name="Schwartz D.C."/>
            <person name="Turgeon B.G."/>
            <person name="Wapinski I."/>
            <person name="Yoder O."/>
            <person name="Young S."/>
            <person name="Zeng Q."/>
            <person name="Zhou S."/>
            <person name="Galagan J."/>
            <person name="Cuomo C.A."/>
            <person name="Kistler H.C."/>
            <person name="Rep M."/>
        </authorList>
    </citation>
    <scope>NUCLEOTIDE SEQUENCE [LARGE SCALE GENOMIC DNA]</scope>
    <source>
        <strain evidence="3">4287 / CBS 123668 / FGSC 9935 / NRRL 34936</strain>
    </source>
</reference>
<feature type="compositionally biased region" description="Acidic residues" evidence="1">
    <location>
        <begin position="124"/>
        <end position="136"/>
    </location>
</feature>
<dbReference type="RefSeq" id="XP_018253958.1">
    <property type="nucleotide sequence ID" value="XM_018401872.1"/>
</dbReference>
<gene>
    <name evidence="2" type="ORF">FOXG_21528</name>
</gene>
<name>A0A0J9VYM3_FUSO4</name>
<dbReference type="EMBL" id="DS231717">
    <property type="protein sequence ID" value="KNB15913.1"/>
    <property type="molecule type" value="Genomic_DNA"/>
</dbReference>
<sequence length="281" mass="31481">MAVHDQDRAHNVERSVANDNRGYGSERQKLGDTKNISLQDTARKNVQDTQRGLEVVNADENLSRPSKIQRLQPFEFISSPDIRVASVRKCDPPTNSPSPLPHLLPEAMFIAPFASGEAHWRDNLDDDSDASVDLDVESTRRANVEEGDEGKEEAIPASCHTELQSPSPSEPILTSRYRLQMALAKFYSLRDKRREELRKKFAPAYQPDNHDTSSNNSKRKFITPTSTDENKDIRHSPHYIGKPNSPSDSQESLGGEWLNGIHLELLPDGKITVDDTGNRSS</sequence>